<proteinExistence type="predicted"/>
<organism evidence="1 2">
    <name type="scientific">Trifolium pratense</name>
    <name type="common">Red clover</name>
    <dbReference type="NCBI Taxonomy" id="57577"/>
    <lineage>
        <taxon>Eukaryota</taxon>
        <taxon>Viridiplantae</taxon>
        <taxon>Streptophyta</taxon>
        <taxon>Embryophyta</taxon>
        <taxon>Tracheophyta</taxon>
        <taxon>Spermatophyta</taxon>
        <taxon>Magnoliopsida</taxon>
        <taxon>eudicotyledons</taxon>
        <taxon>Gunneridae</taxon>
        <taxon>Pentapetalae</taxon>
        <taxon>rosids</taxon>
        <taxon>fabids</taxon>
        <taxon>Fabales</taxon>
        <taxon>Fabaceae</taxon>
        <taxon>Papilionoideae</taxon>
        <taxon>50 kb inversion clade</taxon>
        <taxon>NPAAA clade</taxon>
        <taxon>Hologalegina</taxon>
        <taxon>IRL clade</taxon>
        <taxon>Trifolieae</taxon>
        <taxon>Trifolium</taxon>
    </lineage>
</organism>
<protein>
    <submittedName>
        <fullName evidence="1">Uncharacterized protein</fullName>
    </submittedName>
</protein>
<evidence type="ECO:0000313" key="2">
    <source>
        <dbReference type="Proteomes" id="UP001177021"/>
    </source>
</evidence>
<gene>
    <name evidence="1" type="ORF">MILVUS5_LOCUS6714</name>
</gene>
<dbReference type="Proteomes" id="UP001177021">
    <property type="component" value="Unassembled WGS sequence"/>
</dbReference>
<comment type="caution">
    <text evidence="1">The sequence shown here is derived from an EMBL/GenBank/DDBJ whole genome shotgun (WGS) entry which is preliminary data.</text>
</comment>
<keyword evidence="2" id="KW-1185">Reference proteome</keyword>
<sequence>MSFITWSPSHTWQPTMTTDTTTTSYWLNVRFFICALWLLISMTLGSYLIFKYEGFNKQRGENHEEIDGLLYEDEAWNTCLEGIDPSWLLIYRIISFIVLLALIIANVAAEGTGIFYYYTQLTFTLVTIYFGLGSCFSIYGCLLKDNEFGDRTINDASLDIPELPKSPDQEFHTREIAGVWGYIFQIIYQTCAGAVILTDIVFWFILYPVRTSKHYSLDFLIFCMHTMNVVFLLGDTSLNCMRFPVFRFAYFILWTAAFVIIQWIIHVFVSIWWPYPFLDLSNSHAPLWYLVVALMHFPCYGLFVLIVKLKHFLLSRSFPGSSRNVH</sequence>
<dbReference type="EMBL" id="CASHSV030000002">
    <property type="protein sequence ID" value="CAJ2636185.1"/>
    <property type="molecule type" value="Genomic_DNA"/>
</dbReference>
<accession>A0ACB0IWA9</accession>
<reference evidence="1" key="1">
    <citation type="submission" date="2023-10" db="EMBL/GenBank/DDBJ databases">
        <authorList>
            <person name="Rodriguez Cubillos JULIANA M."/>
            <person name="De Vega J."/>
        </authorList>
    </citation>
    <scope>NUCLEOTIDE SEQUENCE</scope>
</reference>
<evidence type="ECO:0000313" key="1">
    <source>
        <dbReference type="EMBL" id="CAJ2636185.1"/>
    </source>
</evidence>
<name>A0ACB0IWA9_TRIPR</name>